<keyword evidence="4" id="KW-1185">Reference proteome</keyword>
<dbReference type="AlphaFoldDB" id="A0AAN7AI72"/>
<keyword evidence="2" id="KW-0732">Signal</keyword>
<evidence type="ECO:0000313" key="3">
    <source>
        <dbReference type="EMBL" id="KAK4186922.1"/>
    </source>
</evidence>
<protein>
    <recommendedName>
        <fullName evidence="5">Peptidase M15A C-terminal domain-containing protein</fullName>
    </recommendedName>
</protein>
<dbReference type="PANTHER" id="PTHR35605">
    <property type="entry name" value="ECP2 EFFECTOR PROTEIN DOMAIN-CONTAINING PROTEIN-RELATED"/>
    <property type="match status" value="1"/>
</dbReference>
<reference evidence="3" key="2">
    <citation type="submission" date="2023-05" db="EMBL/GenBank/DDBJ databases">
        <authorList>
            <consortium name="Lawrence Berkeley National Laboratory"/>
            <person name="Steindorff A."/>
            <person name="Hensen N."/>
            <person name="Bonometti L."/>
            <person name="Westerberg I."/>
            <person name="Brannstrom I.O."/>
            <person name="Guillou S."/>
            <person name="Cros-Aarteil S."/>
            <person name="Calhoun S."/>
            <person name="Haridas S."/>
            <person name="Kuo A."/>
            <person name="Mondo S."/>
            <person name="Pangilinan J."/>
            <person name="Riley R."/>
            <person name="Labutti K."/>
            <person name="Andreopoulos B."/>
            <person name="Lipzen A."/>
            <person name="Chen C."/>
            <person name="Yanf M."/>
            <person name="Daum C."/>
            <person name="Ng V."/>
            <person name="Clum A."/>
            <person name="Ohm R."/>
            <person name="Martin F."/>
            <person name="Silar P."/>
            <person name="Natvig D."/>
            <person name="Lalanne C."/>
            <person name="Gautier V."/>
            <person name="Ament-Velasquez S.L."/>
            <person name="Kruys A."/>
            <person name="Hutchinson M.I."/>
            <person name="Powell A.J."/>
            <person name="Barry K."/>
            <person name="Miller A.N."/>
            <person name="Grigoriev I.V."/>
            <person name="Debuchy R."/>
            <person name="Gladieux P."/>
            <person name="Thoren M.H."/>
            <person name="Johannesson H."/>
        </authorList>
    </citation>
    <scope>NUCLEOTIDE SEQUENCE</scope>
    <source>
        <strain evidence="3">PSN309</strain>
    </source>
</reference>
<sequence>MNLLVLVSLLTIPAAISATDLDHLDPIPGYTIIEPVWEIQLSPGAPPIILNGTVQQVQHKLRQLNINAENVFPRNPSKQAITDDSKHTTRSEPNPNFSINVKREIIDCHRFPVARRWAIEDSIDLLQRQGGNPINQAGPASCMRVSCTYNSAIYWCNDLPTANILESWAILATGAQNIISHCFPSPNLDLTVAGQWFHIDYLDWNVIIRGDVC</sequence>
<dbReference type="PANTHER" id="PTHR35605:SF1">
    <property type="entry name" value="ECP2 EFFECTOR PROTEIN DOMAIN-CONTAINING PROTEIN-RELATED"/>
    <property type="match status" value="1"/>
</dbReference>
<accession>A0AAN7AI72</accession>
<reference evidence="3" key="1">
    <citation type="journal article" date="2023" name="Mol. Phylogenet. Evol.">
        <title>Genome-scale phylogeny and comparative genomics of the fungal order Sordariales.</title>
        <authorList>
            <person name="Hensen N."/>
            <person name="Bonometti L."/>
            <person name="Westerberg I."/>
            <person name="Brannstrom I.O."/>
            <person name="Guillou S."/>
            <person name="Cros-Aarteil S."/>
            <person name="Calhoun S."/>
            <person name="Haridas S."/>
            <person name="Kuo A."/>
            <person name="Mondo S."/>
            <person name="Pangilinan J."/>
            <person name="Riley R."/>
            <person name="LaButti K."/>
            <person name="Andreopoulos B."/>
            <person name="Lipzen A."/>
            <person name="Chen C."/>
            <person name="Yan M."/>
            <person name="Daum C."/>
            <person name="Ng V."/>
            <person name="Clum A."/>
            <person name="Steindorff A."/>
            <person name="Ohm R.A."/>
            <person name="Martin F."/>
            <person name="Silar P."/>
            <person name="Natvig D.O."/>
            <person name="Lalanne C."/>
            <person name="Gautier V."/>
            <person name="Ament-Velasquez S.L."/>
            <person name="Kruys A."/>
            <person name="Hutchinson M.I."/>
            <person name="Powell A.J."/>
            <person name="Barry K."/>
            <person name="Miller A.N."/>
            <person name="Grigoriev I.V."/>
            <person name="Debuchy R."/>
            <person name="Gladieux P."/>
            <person name="Hiltunen Thoren M."/>
            <person name="Johannesson H."/>
        </authorList>
    </citation>
    <scope>NUCLEOTIDE SEQUENCE</scope>
    <source>
        <strain evidence="3">PSN309</strain>
    </source>
</reference>
<evidence type="ECO:0000256" key="1">
    <source>
        <dbReference type="SAM" id="MobiDB-lite"/>
    </source>
</evidence>
<gene>
    <name evidence="3" type="ORF">QBC35DRAFT_464238</name>
</gene>
<proteinExistence type="predicted"/>
<comment type="caution">
    <text evidence="3">The sequence shown here is derived from an EMBL/GenBank/DDBJ whole genome shotgun (WGS) entry which is preliminary data.</text>
</comment>
<dbReference type="Proteomes" id="UP001302126">
    <property type="component" value="Unassembled WGS sequence"/>
</dbReference>
<dbReference type="EMBL" id="MU864412">
    <property type="protein sequence ID" value="KAK4186922.1"/>
    <property type="molecule type" value="Genomic_DNA"/>
</dbReference>
<evidence type="ECO:0000313" key="4">
    <source>
        <dbReference type="Proteomes" id="UP001302126"/>
    </source>
</evidence>
<feature type="compositionally biased region" description="Basic and acidic residues" evidence="1">
    <location>
        <begin position="81"/>
        <end position="90"/>
    </location>
</feature>
<evidence type="ECO:0000256" key="2">
    <source>
        <dbReference type="SAM" id="SignalP"/>
    </source>
</evidence>
<name>A0AAN7AI72_9PEZI</name>
<feature type="signal peptide" evidence="2">
    <location>
        <begin position="1"/>
        <end position="18"/>
    </location>
</feature>
<feature type="chain" id="PRO_5043018047" description="Peptidase M15A C-terminal domain-containing protein" evidence="2">
    <location>
        <begin position="19"/>
        <end position="213"/>
    </location>
</feature>
<feature type="region of interest" description="Disordered" evidence="1">
    <location>
        <begin position="74"/>
        <end position="94"/>
    </location>
</feature>
<evidence type="ECO:0008006" key="5">
    <source>
        <dbReference type="Google" id="ProtNLM"/>
    </source>
</evidence>
<organism evidence="3 4">
    <name type="scientific">Podospora australis</name>
    <dbReference type="NCBI Taxonomy" id="1536484"/>
    <lineage>
        <taxon>Eukaryota</taxon>
        <taxon>Fungi</taxon>
        <taxon>Dikarya</taxon>
        <taxon>Ascomycota</taxon>
        <taxon>Pezizomycotina</taxon>
        <taxon>Sordariomycetes</taxon>
        <taxon>Sordariomycetidae</taxon>
        <taxon>Sordariales</taxon>
        <taxon>Podosporaceae</taxon>
        <taxon>Podospora</taxon>
    </lineage>
</organism>